<dbReference type="InterPro" id="IPR023214">
    <property type="entry name" value="HAD_sf"/>
</dbReference>
<dbReference type="PANTHER" id="PTHR10000:SF8">
    <property type="entry name" value="HAD SUPERFAMILY HYDROLASE-LIKE, TYPE 3"/>
    <property type="match status" value="1"/>
</dbReference>
<dbReference type="Gene3D" id="3.40.50.1000">
    <property type="entry name" value="HAD superfamily/HAD-like"/>
    <property type="match status" value="1"/>
</dbReference>
<dbReference type="EMBL" id="CP048620">
    <property type="protein sequence ID" value="QPJ66574.1"/>
    <property type="molecule type" value="Genomic_DNA"/>
</dbReference>
<dbReference type="Pfam" id="PF08282">
    <property type="entry name" value="Hydrolase_3"/>
    <property type="match status" value="1"/>
</dbReference>
<evidence type="ECO:0000313" key="1">
    <source>
        <dbReference type="EMBL" id="QPJ66574.1"/>
    </source>
</evidence>
<dbReference type="AlphaFoldDB" id="A0A7T0G4P1"/>
<reference evidence="2" key="1">
    <citation type="submission" date="2020-02" db="EMBL/GenBank/DDBJ databases">
        <title>Genomic and physiological characterization of two novel Nitrospinaceae genera.</title>
        <authorList>
            <person name="Mueller A.J."/>
            <person name="Jung M.-Y."/>
            <person name="Strachan C.R."/>
            <person name="Herbold C.W."/>
            <person name="Kirkegaard R.H."/>
            <person name="Daims H."/>
        </authorList>
    </citation>
    <scope>NUCLEOTIDE SEQUENCE [LARGE SCALE GENOMIC DNA]</scope>
</reference>
<evidence type="ECO:0000313" key="2">
    <source>
        <dbReference type="Proteomes" id="UP000594464"/>
    </source>
</evidence>
<dbReference type="PANTHER" id="PTHR10000">
    <property type="entry name" value="PHOSPHOSERINE PHOSPHATASE"/>
    <property type="match status" value="1"/>
</dbReference>
<name>A0A7T0G4P1_9BACT</name>
<accession>A0A7T0G4P1</accession>
<keyword evidence="1" id="KW-0378">Hydrolase</keyword>
<gene>
    <name evidence="1" type="ORF">G3M78_14655</name>
</gene>
<dbReference type="InterPro" id="IPR036412">
    <property type="entry name" value="HAD-like_sf"/>
</dbReference>
<dbReference type="GO" id="GO:0000287">
    <property type="term" value="F:magnesium ion binding"/>
    <property type="evidence" value="ECO:0007669"/>
    <property type="project" value="TreeGrafter"/>
</dbReference>
<dbReference type="GO" id="GO:0016791">
    <property type="term" value="F:phosphatase activity"/>
    <property type="evidence" value="ECO:0007669"/>
    <property type="project" value="TreeGrafter"/>
</dbReference>
<dbReference type="GO" id="GO:0005829">
    <property type="term" value="C:cytosol"/>
    <property type="evidence" value="ECO:0007669"/>
    <property type="project" value="TreeGrafter"/>
</dbReference>
<protein>
    <submittedName>
        <fullName evidence="1">HAD family hydrolase</fullName>
    </submittedName>
</protein>
<dbReference type="Proteomes" id="UP000594464">
    <property type="component" value="Chromosome"/>
</dbReference>
<proteinExistence type="predicted"/>
<dbReference type="Gene3D" id="3.30.1240.10">
    <property type="match status" value="1"/>
</dbReference>
<sequence length="296" mass="32916">MNNDSNTRPEDCLFISDLDGTLLDPSGSISQNSIQRLNRLIDCGMQFTIATARSHESAFAILEGLKLKVPAVLFNGVFLTDFSSGKDIIASAFIEQSIVSDMLQCVRPLELDPFIYTVSDQHRLYYRNPSNAGSQAYFESLKGDVRLKYTADFDIASEEKISGFLLIADQKTLEPVYVELKAKHPDDLSLYFAQDISNPDFYWLQTYNKEATKGRMVTKLAAHEQIPLERVVVFGDYLNDLDMFRIAGKAVAMGNALPEVKAAAHEVIGNNADLAVINYLESLPWAKSPLSKALSD</sequence>
<organism evidence="1 2">
    <name type="scientific">Candidatus Nitrohelix vancouverensis</name>
    <dbReference type="NCBI Taxonomy" id="2705534"/>
    <lineage>
        <taxon>Bacteria</taxon>
        <taxon>Pseudomonadati</taxon>
        <taxon>Nitrospinota/Tectimicrobiota group</taxon>
        <taxon>Nitrospinota</taxon>
        <taxon>Nitrospinia</taxon>
        <taxon>Nitrospinales</taxon>
        <taxon>Nitrospinaceae</taxon>
        <taxon>Candidatus Nitrohelix</taxon>
    </lineage>
</organism>
<dbReference type="KEGG" id="nva:G3M78_14655"/>
<dbReference type="SUPFAM" id="SSF56784">
    <property type="entry name" value="HAD-like"/>
    <property type="match status" value="1"/>
</dbReference>